<dbReference type="SUPFAM" id="SSF56219">
    <property type="entry name" value="DNase I-like"/>
    <property type="match status" value="1"/>
</dbReference>
<dbReference type="Pfam" id="PF00078">
    <property type="entry name" value="RVT_1"/>
    <property type="match status" value="1"/>
</dbReference>
<dbReference type="Gene3D" id="3.60.10.10">
    <property type="entry name" value="Endonuclease/exonuclease/phosphatase"/>
    <property type="match status" value="1"/>
</dbReference>
<evidence type="ECO:0000313" key="4">
    <source>
        <dbReference type="Proteomes" id="UP000596661"/>
    </source>
</evidence>
<evidence type="ECO:0000259" key="1">
    <source>
        <dbReference type="Pfam" id="PF00078"/>
    </source>
</evidence>
<dbReference type="InterPro" id="IPR000477">
    <property type="entry name" value="RT_dom"/>
</dbReference>
<proteinExistence type="predicted"/>
<dbReference type="InterPro" id="IPR036691">
    <property type="entry name" value="Endo/exonu/phosph_ase_sf"/>
</dbReference>
<sequence length="929" mass="104544">MYGGSMAMGSGLLPTCTVLGVLGYYIPFVLDWKEKIPCLGLDIWISYSQAFFYFRKILLFSNSLSPGLLCGPSAGEVVGGARLGDDPGDYREDGGGLILLKKSGDSWHSEENSDRNVEASSGGFLLVSKFPEDGHWESVDLSKLNIWAKAKGLLMPYLTDECLTRWSKEWRMVSVHDGRSVPLFGPWLKDGSRLNNGFALLEVEDIQDIKRMDKEDKTTEGVGSSSAKKALRALVLREDPNVMFLMETKLNSRGMNGIWRSLDFGSASIVDASGSASGLCLCWKLGVDAQVTSAKVGVITSVWTGIFVYGSPVRSERNLFREARSLEILTIAHPWVLVGDLNIVLCQDEKFGGRFVDEGDGQNLSELLNITGGVDLGCTGNFFTWSNGRRLPELIKERTPFRHLDAWSRDEGCKAVIKEAWAIVVHVQRRTPSEETLKLEADIMLEIEEVEIRQAEIWKQKSRKLWYKDGDRNTRFFHAVTMIKRKCSFINSNLADGVEWIEGRQLVEIKEVVWSIPPLKASSLDGMPGNFFKDLWEIVGNDVVSTVVKFFETGEMVKELNQTFAVLIPKKMGANCFDDYRPISLCNFTYKIISKLLANRLKPLLSDLISPTQSAFVPGRWIVKNSIMTHEILDSFEKRKGQESFVGLKLDMSKAYDRLEWAFLEQTLRAYGCDPISSYLFILCSEVLSRLLMQKEAQGWITGFKANKEEIAAVQECIDTYCLWSGQRLNVRKSAYVFSNNACHQKKVEIANILGFRSMNSSPDKERYLSLTNWNSLCLPLDGSGLNFKKFEDVKLALVVKLGWMMAKGEDSLWISVFKAKYWGNDTSLFWSMDTPKSLSFGARTWILWLDWNQFSAAFNPMVVPKSVPVFLLLNDDMSWDSQQTSTWLVPSVASSLHMISLLPHTQEDRLIWKDATNAPTAGQMDPGA</sequence>
<organism evidence="3 4">
    <name type="scientific">Cannabis sativa</name>
    <name type="common">Hemp</name>
    <name type="synonym">Marijuana</name>
    <dbReference type="NCBI Taxonomy" id="3483"/>
    <lineage>
        <taxon>Eukaryota</taxon>
        <taxon>Viridiplantae</taxon>
        <taxon>Streptophyta</taxon>
        <taxon>Embryophyta</taxon>
        <taxon>Tracheophyta</taxon>
        <taxon>Spermatophyta</taxon>
        <taxon>Magnoliopsida</taxon>
        <taxon>eudicotyledons</taxon>
        <taxon>Gunneridae</taxon>
        <taxon>Pentapetalae</taxon>
        <taxon>rosids</taxon>
        <taxon>fabids</taxon>
        <taxon>Rosales</taxon>
        <taxon>Cannabaceae</taxon>
        <taxon>Cannabis</taxon>
    </lineage>
</organism>
<dbReference type="InterPro" id="IPR052343">
    <property type="entry name" value="Retrotransposon-Effector_Assoc"/>
</dbReference>
<feature type="domain" description="Endonuclease/exonuclease/phosphatase" evidence="2">
    <location>
        <begin position="226"/>
        <end position="369"/>
    </location>
</feature>
<reference evidence="3" key="2">
    <citation type="submission" date="2021-03" db="UniProtKB">
        <authorList>
            <consortium name="EnsemblPlants"/>
        </authorList>
    </citation>
    <scope>IDENTIFICATION</scope>
</reference>
<dbReference type="Gramene" id="evm.model.05.227">
    <property type="protein sequence ID" value="cds.evm.model.05.227"/>
    <property type="gene ID" value="evm.TU.05.227"/>
</dbReference>
<dbReference type="GO" id="GO:0003824">
    <property type="term" value="F:catalytic activity"/>
    <property type="evidence" value="ECO:0007669"/>
    <property type="project" value="InterPro"/>
</dbReference>
<dbReference type="InterPro" id="IPR005135">
    <property type="entry name" value="Endo/exonuclease/phosphatase"/>
</dbReference>
<reference evidence="3" key="1">
    <citation type="submission" date="2018-11" db="EMBL/GenBank/DDBJ databases">
        <authorList>
            <person name="Grassa J C."/>
        </authorList>
    </citation>
    <scope>NUCLEOTIDE SEQUENCE [LARGE SCALE GENOMIC DNA]</scope>
</reference>
<dbReference type="Proteomes" id="UP000596661">
    <property type="component" value="Chromosome 5"/>
</dbReference>
<evidence type="ECO:0000259" key="2">
    <source>
        <dbReference type="Pfam" id="PF03372"/>
    </source>
</evidence>
<evidence type="ECO:0000313" key="3">
    <source>
        <dbReference type="EnsemblPlants" id="cds.evm.model.05.227"/>
    </source>
</evidence>
<dbReference type="CDD" id="cd01650">
    <property type="entry name" value="RT_nLTR_like"/>
    <property type="match status" value="1"/>
</dbReference>
<name>A0A803PPK4_CANSA</name>
<dbReference type="EMBL" id="UZAU01000409">
    <property type="status" value="NOT_ANNOTATED_CDS"/>
    <property type="molecule type" value="Genomic_DNA"/>
</dbReference>
<feature type="domain" description="Reverse transcriptase" evidence="1">
    <location>
        <begin position="568"/>
        <end position="686"/>
    </location>
</feature>
<accession>A0A803PPK4</accession>
<dbReference type="Pfam" id="PF03372">
    <property type="entry name" value="Exo_endo_phos"/>
    <property type="match status" value="1"/>
</dbReference>
<dbReference type="EnsemblPlants" id="evm.model.05.227">
    <property type="protein sequence ID" value="cds.evm.model.05.227"/>
    <property type="gene ID" value="evm.TU.05.227"/>
</dbReference>
<dbReference type="PANTHER" id="PTHR46890:SF48">
    <property type="entry name" value="RNA-DIRECTED DNA POLYMERASE"/>
    <property type="match status" value="1"/>
</dbReference>
<dbReference type="PANTHER" id="PTHR46890">
    <property type="entry name" value="NON-LTR RETROLELEMENT REVERSE TRANSCRIPTASE-LIKE PROTEIN-RELATED"/>
    <property type="match status" value="1"/>
</dbReference>
<dbReference type="AlphaFoldDB" id="A0A803PPK4"/>
<keyword evidence="4" id="KW-1185">Reference proteome</keyword>
<protein>
    <recommendedName>
        <fullName evidence="5">Reverse transcriptase domain-containing protein</fullName>
    </recommendedName>
</protein>
<evidence type="ECO:0008006" key="5">
    <source>
        <dbReference type="Google" id="ProtNLM"/>
    </source>
</evidence>